<dbReference type="Proteomes" id="UP000610960">
    <property type="component" value="Unassembled WGS sequence"/>
</dbReference>
<dbReference type="InterPro" id="IPR007484">
    <property type="entry name" value="Peptidase_M28"/>
</dbReference>
<protein>
    <recommendedName>
        <fullName evidence="1">Peptidase M28 domain-containing protein</fullName>
    </recommendedName>
</protein>
<sequence>MNGRDLALRLLVELAKYHRIQGSSGLEDAAELIKDRLDELGIPSEIIHYYYNREYDKFKAPIGWDLEYGELEWGGRKITTDDTPLLVVAHSPSGEARGVAVHVGDGEGSMMDVEGKIVMARGNPYVVYRNAVGSGAAGLLLYRENAPGDAFPYMGLFLKEEERGIPVMSIPRELVDELAGNVVSMVVQSHFRPNAKMPVIIAGDDEAKVGVISHYCHPYEMYNDNLSGTVANILVAKQARAFHLFVPEYWGSFAYMLDRGGKLAQESFVNLDMVGENQSVTGSTLIQVNPPHFTMTPLEAFIYRSLRSVFTVDTFGGSSKVWGIRMDMANYEAGSDHDVLLAFRVPTVMLNQWPDRFYHTNQDTLDKVSLEMLTGIASAVAKSVREYGERDSELVGNYIELKNARRRIDGVPRSIASTGGGRVKKLFRGPIMDQQVLANTWIMDVLNEGANRSLFLSLIPITMEYADDVGSITNMVANEYPGVSQEMINRYITTLEELGMVKLSD</sequence>
<dbReference type="Gene3D" id="3.40.630.10">
    <property type="entry name" value="Zn peptidases"/>
    <property type="match status" value="1"/>
</dbReference>
<evidence type="ECO:0000313" key="2">
    <source>
        <dbReference type="EMBL" id="GGP21994.1"/>
    </source>
</evidence>
<dbReference type="OrthoDB" id="18376at2157"/>
<evidence type="ECO:0000259" key="1">
    <source>
        <dbReference type="Pfam" id="PF04389"/>
    </source>
</evidence>
<dbReference type="EMBL" id="BMNL01000003">
    <property type="protein sequence ID" value="GGP21994.1"/>
    <property type="molecule type" value="Genomic_DNA"/>
</dbReference>
<reference evidence="2" key="2">
    <citation type="submission" date="2020-09" db="EMBL/GenBank/DDBJ databases">
        <authorList>
            <person name="Sun Q."/>
            <person name="Ohkuma M."/>
        </authorList>
    </citation>
    <scope>NUCLEOTIDE SEQUENCE</scope>
    <source>
        <strain evidence="2">JCM 10088</strain>
    </source>
</reference>
<keyword evidence="3" id="KW-1185">Reference proteome</keyword>
<dbReference type="RefSeq" id="WP_188596882.1">
    <property type="nucleotide sequence ID" value="NZ_BMNL01000003.1"/>
</dbReference>
<dbReference type="InterPro" id="IPR046450">
    <property type="entry name" value="PA_dom_sf"/>
</dbReference>
<dbReference type="Gene3D" id="3.50.30.30">
    <property type="match status" value="1"/>
</dbReference>
<dbReference type="AlphaFoldDB" id="A0A830GX97"/>
<organism evidence="2 3">
    <name type="scientific">Thermocladium modestius</name>
    <dbReference type="NCBI Taxonomy" id="62609"/>
    <lineage>
        <taxon>Archaea</taxon>
        <taxon>Thermoproteota</taxon>
        <taxon>Thermoprotei</taxon>
        <taxon>Thermoproteales</taxon>
        <taxon>Thermoproteaceae</taxon>
        <taxon>Thermocladium</taxon>
    </lineage>
</organism>
<comment type="caution">
    <text evidence="2">The sequence shown here is derived from an EMBL/GenBank/DDBJ whole genome shotgun (WGS) entry which is preliminary data.</text>
</comment>
<gene>
    <name evidence="2" type="ORF">GCM10007981_16280</name>
</gene>
<reference evidence="2" key="1">
    <citation type="journal article" date="2014" name="Int. J. Syst. Evol. Microbiol.">
        <title>Complete genome sequence of Corynebacterium casei LMG S-19264T (=DSM 44701T), isolated from a smear-ripened cheese.</title>
        <authorList>
            <consortium name="US DOE Joint Genome Institute (JGI-PGF)"/>
            <person name="Walter F."/>
            <person name="Albersmeier A."/>
            <person name="Kalinowski J."/>
            <person name="Ruckert C."/>
        </authorList>
    </citation>
    <scope>NUCLEOTIDE SEQUENCE</scope>
    <source>
        <strain evidence="2">JCM 10088</strain>
    </source>
</reference>
<proteinExistence type="predicted"/>
<evidence type="ECO:0000313" key="3">
    <source>
        <dbReference type="Proteomes" id="UP000610960"/>
    </source>
</evidence>
<dbReference type="SUPFAM" id="SSF53187">
    <property type="entry name" value="Zn-dependent exopeptidases"/>
    <property type="match status" value="1"/>
</dbReference>
<dbReference type="SUPFAM" id="SSF52025">
    <property type="entry name" value="PA domain"/>
    <property type="match status" value="1"/>
</dbReference>
<feature type="domain" description="Peptidase M28" evidence="1">
    <location>
        <begin position="266"/>
        <end position="382"/>
    </location>
</feature>
<accession>A0A830GX97</accession>
<name>A0A830GX97_9CREN</name>
<dbReference type="Pfam" id="PF04389">
    <property type="entry name" value="Peptidase_M28"/>
    <property type="match status" value="1"/>
</dbReference>